<dbReference type="Pfam" id="PF00126">
    <property type="entry name" value="HTH_1"/>
    <property type="match status" value="1"/>
</dbReference>
<dbReference type="InterPro" id="IPR000847">
    <property type="entry name" value="LysR_HTH_N"/>
</dbReference>
<dbReference type="PANTHER" id="PTHR30537">
    <property type="entry name" value="HTH-TYPE TRANSCRIPTIONAL REGULATOR"/>
    <property type="match status" value="1"/>
</dbReference>
<organism evidence="7 8">
    <name type="scientific">Lysobacter stagni</name>
    <dbReference type="NCBI Taxonomy" id="3045172"/>
    <lineage>
        <taxon>Bacteria</taxon>
        <taxon>Pseudomonadati</taxon>
        <taxon>Pseudomonadota</taxon>
        <taxon>Gammaproteobacteria</taxon>
        <taxon>Lysobacterales</taxon>
        <taxon>Lysobacteraceae</taxon>
        <taxon>Lysobacter</taxon>
    </lineage>
</organism>
<keyword evidence="4" id="KW-0804">Transcription</keyword>
<evidence type="ECO:0000256" key="5">
    <source>
        <dbReference type="SAM" id="MobiDB-lite"/>
    </source>
</evidence>
<evidence type="ECO:0000313" key="7">
    <source>
        <dbReference type="EMBL" id="MDI9238128.1"/>
    </source>
</evidence>
<dbReference type="InterPro" id="IPR036390">
    <property type="entry name" value="WH_DNA-bd_sf"/>
</dbReference>
<comment type="caution">
    <text evidence="7">The sequence shown here is derived from an EMBL/GenBank/DDBJ whole genome shotgun (WGS) entry which is preliminary data.</text>
</comment>
<evidence type="ECO:0000259" key="6">
    <source>
        <dbReference type="PROSITE" id="PS50931"/>
    </source>
</evidence>
<proteinExistence type="inferred from homology"/>
<keyword evidence="2" id="KW-0805">Transcription regulation</keyword>
<dbReference type="InterPro" id="IPR036388">
    <property type="entry name" value="WH-like_DNA-bd_sf"/>
</dbReference>
<dbReference type="CDD" id="cd08422">
    <property type="entry name" value="PBP2_CrgA_like"/>
    <property type="match status" value="1"/>
</dbReference>
<name>A0ABT6XDX4_9GAMM</name>
<keyword evidence="8" id="KW-1185">Reference proteome</keyword>
<dbReference type="RefSeq" id="WP_283211612.1">
    <property type="nucleotide sequence ID" value="NZ_JASGBI010000001.1"/>
</dbReference>
<dbReference type="InterPro" id="IPR058163">
    <property type="entry name" value="LysR-type_TF_proteobact-type"/>
</dbReference>
<dbReference type="SUPFAM" id="SSF53850">
    <property type="entry name" value="Periplasmic binding protein-like II"/>
    <property type="match status" value="1"/>
</dbReference>
<accession>A0ABT6XDX4</accession>
<evidence type="ECO:0000256" key="1">
    <source>
        <dbReference type="ARBA" id="ARBA00009437"/>
    </source>
</evidence>
<dbReference type="Pfam" id="PF03466">
    <property type="entry name" value="LysR_substrate"/>
    <property type="match status" value="1"/>
</dbReference>
<dbReference type="Proteomes" id="UP001321580">
    <property type="component" value="Unassembled WGS sequence"/>
</dbReference>
<dbReference type="EMBL" id="JASGBI010000001">
    <property type="protein sequence ID" value="MDI9238128.1"/>
    <property type="molecule type" value="Genomic_DNA"/>
</dbReference>
<feature type="domain" description="HTH lysR-type" evidence="6">
    <location>
        <begin position="1"/>
        <end position="60"/>
    </location>
</feature>
<evidence type="ECO:0000256" key="3">
    <source>
        <dbReference type="ARBA" id="ARBA00023125"/>
    </source>
</evidence>
<protein>
    <submittedName>
        <fullName evidence="7">LysR substrate-binding domain-containing protein</fullName>
    </submittedName>
</protein>
<evidence type="ECO:0000256" key="4">
    <source>
        <dbReference type="ARBA" id="ARBA00023163"/>
    </source>
</evidence>
<sequence>MARDLNDTLIFVKVVEHGSFISAARALQLPKTTVSRKVQELESRLGAQLLHRTTRKLGLTEAGNIYFEHCQRIARELDEAESAVGQLQGGPRGWLRFTAPYSVGITWIAPLLGEFHARHPEVHVEMLLTNEPLDIIDKELDVALRVGNLPDSNLVARRLATFRTQVYASPNYIARHGEPLHPDDLQHHRTVAMAKQRRNGQFYWSLNDGQRSVDYRIDPVLVANDPGPLCGALLCGEGLMLAADVTVKAYAEQGYVQRVLAGWTGPEYEFNAVFPRGRVQSPKVRAFVDFLVERLNFDADYMQVLCPNVRARYKAAEQASADAINAELAKVAKQTEAKAKRKGKTVEEPVAANEGEDPALV</sequence>
<dbReference type="PANTHER" id="PTHR30537:SF68">
    <property type="entry name" value="TRANSCRIPTIONAL REGULATOR-RELATED"/>
    <property type="match status" value="1"/>
</dbReference>
<evidence type="ECO:0000256" key="2">
    <source>
        <dbReference type="ARBA" id="ARBA00023015"/>
    </source>
</evidence>
<gene>
    <name evidence="7" type="ORF">QLQ15_04295</name>
</gene>
<dbReference type="InterPro" id="IPR005119">
    <property type="entry name" value="LysR_subst-bd"/>
</dbReference>
<reference evidence="7 8" key="1">
    <citation type="submission" date="2023-05" db="EMBL/GenBank/DDBJ databases">
        <title>Lysobacter sp. strain LF1 Genome sequencing and assembly.</title>
        <authorList>
            <person name="Jung Y."/>
        </authorList>
    </citation>
    <scope>NUCLEOTIDE SEQUENCE [LARGE SCALE GENOMIC DNA]</scope>
    <source>
        <strain evidence="7 8">LF1</strain>
    </source>
</reference>
<dbReference type="Gene3D" id="3.40.190.290">
    <property type="match status" value="1"/>
</dbReference>
<comment type="similarity">
    <text evidence="1">Belongs to the LysR transcriptional regulatory family.</text>
</comment>
<dbReference type="SUPFAM" id="SSF46785">
    <property type="entry name" value="Winged helix' DNA-binding domain"/>
    <property type="match status" value="1"/>
</dbReference>
<keyword evidence="3" id="KW-0238">DNA-binding</keyword>
<dbReference type="Gene3D" id="1.10.10.10">
    <property type="entry name" value="Winged helix-like DNA-binding domain superfamily/Winged helix DNA-binding domain"/>
    <property type="match status" value="1"/>
</dbReference>
<feature type="region of interest" description="Disordered" evidence="5">
    <location>
        <begin position="337"/>
        <end position="361"/>
    </location>
</feature>
<dbReference type="PROSITE" id="PS50931">
    <property type="entry name" value="HTH_LYSR"/>
    <property type="match status" value="1"/>
</dbReference>
<evidence type="ECO:0000313" key="8">
    <source>
        <dbReference type="Proteomes" id="UP001321580"/>
    </source>
</evidence>